<dbReference type="OrthoDB" id="9973546at2"/>
<dbReference type="AlphaFoldDB" id="I7A088"/>
<dbReference type="STRING" id="1191523.MROS_1436"/>
<proteinExistence type="predicted"/>
<dbReference type="HOGENOM" id="CLU_2735320_0_0_10"/>
<protein>
    <submittedName>
        <fullName evidence="1">Uncharacterized protein</fullName>
    </submittedName>
</protein>
<dbReference type="EMBL" id="CP003557">
    <property type="protein sequence ID" value="AFN74673.1"/>
    <property type="molecule type" value="Genomic_DNA"/>
</dbReference>
<name>I7A088_MELRP</name>
<dbReference type="RefSeq" id="WP_014856107.1">
    <property type="nucleotide sequence ID" value="NC_018178.1"/>
</dbReference>
<keyword evidence="2" id="KW-1185">Reference proteome</keyword>
<sequence length="71" mass="7931">MGEQEKPIDVDKLLQNKLKGVSVNTLENAIAKVISDLVGEDYKCTISEVKYTLFSGADFHVKVELTYNPNE</sequence>
<gene>
    <name evidence="1" type="ordered locus">MROS_1436</name>
</gene>
<evidence type="ECO:0000313" key="1">
    <source>
        <dbReference type="EMBL" id="AFN74673.1"/>
    </source>
</evidence>
<accession>I7A088</accession>
<dbReference type="Proteomes" id="UP000009011">
    <property type="component" value="Chromosome"/>
</dbReference>
<organism evidence="1 2">
    <name type="scientific">Melioribacter roseus (strain DSM 23840 / JCM 17771 / VKM B-2668 / P3M-2)</name>
    <dbReference type="NCBI Taxonomy" id="1191523"/>
    <lineage>
        <taxon>Bacteria</taxon>
        <taxon>Pseudomonadati</taxon>
        <taxon>Ignavibacteriota</taxon>
        <taxon>Ignavibacteria</taxon>
        <taxon>Ignavibacteriales</taxon>
        <taxon>Melioribacteraceae</taxon>
        <taxon>Melioribacter</taxon>
    </lineage>
</organism>
<reference evidence="1 2" key="1">
    <citation type="journal article" date="2013" name="PLoS ONE">
        <title>Genomic analysis of Melioribacter roseus, facultatively anaerobic organotrophic bacterium representing a novel deep lineage within Bacteriodetes/Chlorobi group.</title>
        <authorList>
            <person name="Kadnikov V.V."/>
            <person name="Mardanov A.V."/>
            <person name="Podosokorskaya O.A."/>
            <person name="Gavrilov S.N."/>
            <person name="Kublanov I.V."/>
            <person name="Beletsky A.V."/>
            <person name="Bonch-Osmolovskaya E.A."/>
            <person name="Ravin N.V."/>
        </authorList>
    </citation>
    <scope>NUCLEOTIDE SEQUENCE [LARGE SCALE GENOMIC DNA]</scope>
    <source>
        <strain evidence="2">JCM 17771 / P3M-2</strain>
    </source>
</reference>
<evidence type="ECO:0000313" key="2">
    <source>
        <dbReference type="Proteomes" id="UP000009011"/>
    </source>
</evidence>
<dbReference type="KEGG" id="mro:MROS_1436"/>